<protein>
    <submittedName>
        <fullName evidence="2">RNA-directed DNA polymerase from mobile element jockey</fullName>
    </submittedName>
</protein>
<dbReference type="AlphaFoldDB" id="A0A2B4SCD7"/>
<keyword evidence="2" id="KW-0808">Transferase</keyword>
<keyword evidence="2" id="KW-0548">Nucleotidyltransferase</keyword>
<keyword evidence="2" id="KW-0695">RNA-directed DNA polymerase</keyword>
<gene>
    <name evidence="2" type="primary">pol</name>
    <name evidence="2" type="ORF">AWC38_SpisGene6929</name>
</gene>
<dbReference type="EMBL" id="LSMT01000085">
    <property type="protein sequence ID" value="PFX28344.1"/>
    <property type="molecule type" value="Genomic_DNA"/>
</dbReference>
<dbReference type="PANTHER" id="PTHR34615:SF1">
    <property type="entry name" value="PX DOMAIN-CONTAINING PROTEIN"/>
    <property type="match status" value="1"/>
</dbReference>
<dbReference type="InterPro" id="IPR043502">
    <property type="entry name" value="DNA/RNA_pol_sf"/>
</dbReference>
<evidence type="ECO:0000313" key="3">
    <source>
        <dbReference type="Proteomes" id="UP000225706"/>
    </source>
</evidence>
<sequence length="739" mass="84283">MTSFKETRDFILLCYDQGILNDEELLVLYKQYKSPSFDLLYSVYPLFDLDEMENDECHAEFRVKKRDIPALAEALQIPDWITCNQRSKAEGTEALCMLLKRFAYPCGYSDMVPRFARPVPVLSMVTNELLDYIYTAHSHRIINWNPALLNPPALQTYARVISQRGSPLQNCFGFVDVTVRPISRPDNNQRIVYNGHKRVHALKFQSLVLPNGIIGHLYGPVADIITITETWLTADDTAHRVEITPPGFKFLDQPRLGRIGRGTAILLRDNINEFIDKNSSNPRDLFTANKKLLKHDHVVPFPPSNNLLTLANEMGTFFIDKIRTIHTKLDKLTLSALLEFFSDDTESWSGALMDHFEPLLEGDVRKLIEGFPKKSCTLDPMPTSLVINCIDVLLPVITKVINLSLESGSFVLNWKCALVNPLLEKTGLDLVFKNYGPVSNLQYVSKLTERAVFNQLHEHMMANSIYPLFQSAYRKYHSTETALLRVMNDILLKMNSQHVTVLVLLDLSALFDTVSYDVLLDRLHNDVGFHGNALKWFHSYLSQRSQRVSIHGTLSNNFELDCGVPQGSCLGPLLFIVYASKLFAIIKKHLPSVHCFADDTQLYLSFKSDDKSSRDEAVSAMNKCICDLRNWMIRDRLMINDDKTVLILIGTRQQFGFDRLDKAIYSCNPSFKNHFSFFQQETMDENIGNPEVMWKVFKTLSGVKKDQVTIRKPITEHGAITDKQEIAEYLNDAFINTAS</sequence>
<dbReference type="InterPro" id="IPR000477">
    <property type="entry name" value="RT_dom"/>
</dbReference>
<evidence type="ECO:0000259" key="1">
    <source>
        <dbReference type="PROSITE" id="PS50878"/>
    </source>
</evidence>
<dbReference type="OrthoDB" id="6075055at2759"/>
<proteinExistence type="predicted"/>
<name>A0A2B4SCD7_STYPI</name>
<dbReference type="PANTHER" id="PTHR34615">
    <property type="entry name" value="PX DOMAIN-CONTAINING PROTEIN"/>
    <property type="match status" value="1"/>
</dbReference>
<comment type="caution">
    <text evidence="2">The sequence shown here is derived from an EMBL/GenBank/DDBJ whole genome shotgun (WGS) entry which is preliminary data.</text>
</comment>
<dbReference type="GO" id="GO:0003964">
    <property type="term" value="F:RNA-directed DNA polymerase activity"/>
    <property type="evidence" value="ECO:0007669"/>
    <property type="project" value="UniProtKB-KW"/>
</dbReference>
<keyword evidence="3" id="KW-1185">Reference proteome</keyword>
<organism evidence="2 3">
    <name type="scientific">Stylophora pistillata</name>
    <name type="common">Smooth cauliflower coral</name>
    <dbReference type="NCBI Taxonomy" id="50429"/>
    <lineage>
        <taxon>Eukaryota</taxon>
        <taxon>Metazoa</taxon>
        <taxon>Cnidaria</taxon>
        <taxon>Anthozoa</taxon>
        <taxon>Hexacorallia</taxon>
        <taxon>Scleractinia</taxon>
        <taxon>Astrocoeniina</taxon>
        <taxon>Pocilloporidae</taxon>
        <taxon>Stylophora</taxon>
    </lineage>
</organism>
<reference evidence="3" key="1">
    <citation type="journal article" date="2017" name="bioRxiv">
        <title>Comparative analysis of the genomes of Stylophora pistillata and Acropora digitifera provides evidence for extensive differences between species of corals.</title>
        <authorList>
            <person name="Voolstra C.R."/>
            <person name="Li Y."/>
            <person name="Liew Y.J."/>
            <person name="Baumgarten S."/>
            <person name="Zoccola D."/>
            <person name="Flot J.-F."/>
            <person name="Tambutte S."/>
            <person name="Allemand D."/>
            <person name="Aranda M."/>
        </authorList>
    </citation>
    <scope>NUCLEOTIDE SEQUENCE [LARGE SCALE GENOMIC DNA]</scope>
</reference>
<feature type="domain" description="Reverse transcriptase" evidence="1">
    <location>
        <begin position="403"/>
        <end position="664"/>
    </location>
</feature>
<dbReference type="Proteomes" id="UP000225706">
    <property type="component" value="Unassembled WGS sequence"/>
</dbReference>
<accession>A0A2B4SCD7</accession>
<dbReference type="SUPFAM" id="SSF56672">
    <property type="entry name" value="DNA/RNA polymerases"/>
    <property type="match status" value="1"/>
</dbReference>
<evidence type="ECO:0000313" key="2">
    <source>
        <dbReference type="EMBL" id="PFX28344.1"/>
    </source>
</evidence>
<dbReference type="Pfam" id="PF00078">
    <property type="entry name" value="RVT_1"/>
    <property type="match status" value="1"/>
</dbReference>
<dbReference type="PROSITE" id="PS50878">
    <property type="entry name" value="RT_POL"/>
    <property type="match status" value="1"/>
</dbReference>